<name>A0ABW8DDU3_9GAMM</name>
<gene>
    <name evidence="1" type="ORF">ACD661_16545</name>
</gene>
<protein>
    <submittedName>
        <fullName evidence="1">Uncharacterized protein</fullName>
    </submittedName>
</protein>
<dbReference type="EMBL" id="JBGORX010000014">
    <property type="protein sequence ID" value="MFJ1270166.1"/>
    <property type="molecule type" value="Genomic_DNA"/>
</dbReference>
<sequence>MSVTHLLESIIKIRKQLGTCTDGSESLSEELQQINQEKFKSNCALAFTKLIELEKSLISEYGERGAQFLQITLQELNFPETLQKQIACETKLGFNLPSTLSEKILPLCEMAYQNEKNGVPSEHANKLAKIFEKYQDIFDYLIKFRTQNTFEHLIHDACLFELPDAEGCAFEVWKKLAHAHLVNPNFRELLPHATEIEVFCMTENKQQKNIKTNQKAINDKIKEITSTSKVYKKLQTNPSPAQQAKRDEELANLSIKSVRLSHELAELCKGIPLKNCNITILDAFYKEYQRECKDHQILVKYGISKASIRKFSQLTPGNDDVLIPDVFIKIPNHENLYLKKLDVLHKEGAALAACLGKITDCCQYIGGAGSSCAEYGISSPHSGFYVVCRGNPDYPALNDEIVAQSWVWRSKDNALVFDSIEMSKNKSQFPVMPFFNQLIEQLIAEGHTHKVACGSGSGIAKRQGVTDESTVSEEFFDYVGYSDARRQRILADVNKPFLFYKFEDQTQSLIKELMKSDTPFNENRVLKELTSYLLLNKKNLLGFIYEALSELSLTDKKVTLDEMFANILSTSGFLYEIDNIQWLLSVLPHENTIIFEPIKNNFPNIIKNRTHFCTLFNLLPLQQQGELFNLTQENLPGIIKDKYKLDELFAPLSLDNRVVLFDLLKSNFPNTIKNTSHFCKLFSLLPLQQQCELFNLTKENLPEIIKDQYELNEVFAPISLDQRTALLGRLKNKLPGFITDEHGLIIVFKHLNPAQQVEVLHILKDTLSKFLTAEGAVRALKGLSPEEITLLDTVIKDISSQIIKTEEDFNRILELPSEKCRAFLSSIKNSFPYIIKNGKQLNTVIGLFPEQHTDILEMMQESLRNLNLIKTCDEFTEIFKELSCDNRLAFFHSLKEKLPFLIKNMNDFEAMQASLSFISTEPLKTLLEVIGNNLYYCIRNHDDFIKMLNYLSPEQHYALCERMQNFLYKIVNPTDGLHAVLHYFTPEQILNMCNSLKYSQPEIIKTSDDFSLLLRHVPQGEIINAYSKIKFSLLGLLKNSDDLAIILAPLPLEPMKLICKDLGRTIPYLVNKNNDITSLFQPLSPQQITVVGEFLKENLHKIVNNSQKFIAVITFLKPDQIMSFCELITKNMPRIIKDEIDLINVFKDLTSEQIKAVCTIHKEYLRKIIKSPTVLKTIRANTSGEKADILNGLIDCSNSANKFSRNPYSFFLEEMQEIDSSKGVNPASLKTSASTKLLN</sequence>
<evidence type="ECO:0000313" key="1">
    <source>
        <dbReference type="EMBL" id="MFJ1270166.1"/>
    </source>
</evidence>
<evidence type="ECO:0000313" key="2">
    <source>
        <dbReference type="Proteomes" id="UP001615550"/>
    </source>
</evidence>
<dbReference type="Proteomes" id="UP001615550">
    <property type="component" value="Unassembled WGS sequence"/>
</dbReference>
<proteinExistence type="predicted"/>
<reference evidence="1 2" key="1">
    <citation type="submission" date="2024-08" db="EMBL/GenBank/DDBJ databases">
        <title>Draft Genome Sequence of Legionella lytica strain DSB2004, Isolated From a Fire Sprinkler System.</title>
        <authorList>
            <person name="Everhart A.D."/>
            <person name="Kidane D.T."/>
            <person name="Farone A.L."/>
            <person name="Farone M.B."/>
        </authorList>
    </citation>
    <scope>NUCLEOTIDE SEQUENCE [LARGE SCALE GENOMIC DNA]</scope>
    <source>
        <strain evidence="1 2">DSB2004</strain>
    </source>
</reference>
<dbReference type="RefSeq" id="WP_400188950.1">
    <property type="nucleotide sequence ID" value="NZ_JBGORX010000014.1"/>
</dbReference>
<organism evidence="1 2">
    <name type="scientific">Legionella lytica</name>
    <dbReference type="NCBI Taxonomy" id="96232"/>
    <lineage>
        <taxon>Bacteria</taxon>
        <taxon>Pseudomonadati</taxon>
        <taxon>Pseudomonadota</taxon>
        <taxon>Gammaproteobacteria</taxon>
        <taxon>Legionellales</taxon>
        <taxon>Legionellaceae</taxon>
        <taxon>Legionella</taxon>
    </lineage>
</organism>
<keyword evidence="2" id="KW-1185">Reference proteome</keyword>
<comment type="caution">
    <text evidence="1">The sequence shown here is derived from an EMBL/GenBank/DDBJ whole genome shotgun (WGS) entry which is preliminary data.</text>
</comment>
<accession>A0ABW8DDU3</accession>